<dbReference type="GO" id="GO:0007156">
    <property type="term" value="P:homophilic cell adhesion via plasma membrane adhesion molecules"/>
    <property type="evidence" value="ECO:0007669"/>
    <property type="project" value="TreeGrafter"/>
</dbReference>
<dbReference type="InterPro" id="IPR036179">
    <property type="entry name" value="Ig-like_dom_sf"/>
</dbReference>
<sequence>PAKIVKLASEYEVAVGQSVSLHCQAEGNPKPTYTWTPCESVCHESTLNIPGVLSDGVYTCKVANGLGSDRRFTSL</sequence>
<evidence type="ECO:0000313" key="3">
    <source>
        <dbReference type="EMBL" id="KAJ7315451.1"/>
    </source>
</evidence>
<proteinExistence type="predicted"/>
<dbReference type="AlphaFoldDB" id="A0A9W9Y8E6"/>
<evidence type="ECO:0000256" key="1">
    <source>
        <dbReference type="ARBA" id="ARBA00023319"/>
    </source>
</evidence>
<protein>
    <submittedName>
        <fullName evidence="3">Vascular cell adhesion</fullName>
    </submittedName>
</protein>
<keyword evidence="1" id="KW-0393">Immunoglobulin domain</keyword>
<dbReference type="GO" id="GO:0098632">
    <property type="term" value="F:cell-cell adhesion mediator activity"/>
    <property type="evidence" value="ECO:0007669"/>
    <property type="project" value="TreeGrafter"/>
</dbReference>
<organism evidence="3 4">
    <name type="scientific">Desmophyllum pertusum</name>
    <dbReference type="NCBI Taxonomy" id="174260"/>
    <lineage>
        <taxon>Eukaryota</taxon>
        <taxon>Metazoa</taxon>
        <taxon>Cnidaria</taxon>
        <taxon>Anthozoa</taxon>
        <taxon>Hexacorallia</taxon>
        <taxon>Scleractinia</taxon>
        <taxon>Caryophylliina</taxon>
        <taxon>Caryophylliidae</taxon>
        <taxon>Desmophyllum</taxon>
    </lineage>
</organism>
<dbReference type="Proteomes" id="UP001163046">
    <property type="component" value="Unassembled WGS sequence"/>
</dbReference>
<dbReference type="PANTHER" id="PTHR10075">
    <property type="entry name" value="BASIGIN RELATED"/>
    <property type="match status" value="1"/>
</dbReference>
<dbReference type="GO" id="GO:0070593">
    <property type="term" value="P:dendrite self-avoidance"/>
    <property type="evidence" value="ECO:0007669"/>
    <property type="project" value="TreeGrafter"/>
</dbReference>
<dbReference type="PANTHER" id="PTHR10075:SF100">
    <property type="entry name" value="FASCICLIN-2"/>
    <property type="match status" value="1"/>
</dbReference>
<dbReference type="EMBL" id="MU827891">
    <property type="protein sequence ID" value="KAJ7315451.1"/>
    <property type="molecule type" value="Genomic_DNA"/>
</dbReference>
<dbReference type="SUPFAM" id="SSF48726">
    <property type="entry name" value="Immunoglobulin"/>
    <property type="match status" value="1"/>
</dbReference>
<dbReference type="Gene3D" id="2.60.40.10">
    <property type="entry name" value="Immunoglobulins"/>
    <property type="match status" value="1"/>
</dbReference>
<accession>A0A9W9Y8E6</accession>
<reference evidence="3" key="1">
    <citation type="submission" date="2023-01" db="EMBL/GenBank/DDBJ databases">
        <title>Genome assembly of the deep-sea coral Lophelia pertusa.</title>
        <authorList>
            <person name="Herrera S."/>
            <person name="Cordes E."/>
        </authorList>
    </citation>
    <scope>NUCLEOTIDE SEQUENCE</scope>
    <source>
        <strain evidence="3">USNM1676648</strain>
        <tissue evidence="3">Polyp</tissue>
    </source>
</reference>
<dbReference type="Pfam" id="PF13927">
    <property type="entry name" value="Ig_3"/>
    <property type="match status" value="1"/>
</dbReference>
<dbReference type="InterPro" id="IPR003599">
    <property type="entry name" value="Ig_sub"/>
</dbReference>
<dbReference type="PROSITE" id="PS50835">
    <property type="entry name" value="IG_LIKE"/>
    <property type="match status" value="1"/>
</dbReference>
<feature type="non-terminal residue" evidence="3">
    <location>
        <position position="1"/>
    </location>
</feature>
<dbReference type="GO" id="GO:0030424">
    <property type="term" value="C:axon"/>
    <property type="evidence" value="ECO:0007669"/>
    <property type="project" value="TreeGrafter"/>
</dbReference>
<keyword evidence="4" id="KW-1185">Reference proteome</keyword>
<feature type="non-terminal residue" evidence="3">
    <location>
        <position position="75"/>
    </location>
</feature>
<name>A0A9W9Y8E6_9CNID</name>
<dbReference type="GO" id="GO:0005886">
    <property type="term" value="C:plasma membrane"/>
    <property type="evidence" value="ECO:0007669"/>
    <property type="project" value="TreeGrafter"/>
</dbReference>
<dbReference type="SMART" id="SM00409">
    <property type="entry name" value="IG"/>
    <property type="match status" value="1"/>
</dbReference>
<comment type="caution">
    <text evidence="3">The sequence shown here is derived from an EMBL/GenBank/DDBJ whole genome shotgun (WGS) entry which is preliminary data.</text>
</comment>
<dbReference type="GO" id="GO:0007411">
    <property type="term" value="P:axon guidance"/>
    <property type="evidence" value="ECO:0007669"/>
    <property type="project" value="TreeGrafter"/>
</dbReference>
<feature type="domain" description="Ig-like" evidence="2">
    <location>
        <begin position="1"/>
        <end position="73"/>
    </location>
</feature>
<dbReference type="SMART" id="SM00408">
    <property type="entry name" value="IGc2"/>
    <property type="match status" value="1"/>
</dbReference>
<dbReference type="InterPro" id="IPR013783">
    <property type="entry name" value="Ig-like_fold"/>
</dbReference>
<gene>
    <name evidence="3" type="primary">VCAM1_5</name>
    <name evidence="3" type="ORF">OS493_038702</name>
</gene>
<evidence type="ECO:0000259" key="2">
    <source>
        <dbReference type="PROSITE" id="PS50835"/>
    </source>
</evidence>
<dbReference type="InterPro" id="IPR003598">
    <property type="entry name" value="Ig_sub2"/>
</dbReference>
<dbReference type="OrthoDB" id="5985960at2759"/>
<dbReference type="InterPro" id="IPR007110">
    <property type="entry name" value="Ig-like_dom"/>
</dbReference>
<evidence type="ECO:0000313" key="4">
    <source>
        <dbReference type="Proteomes" id="UP001163046"/>
    </source>
</evidence>